<accession>A0ABR3FQ97</accession>
<evidence type="ECO:0000313" key="2">
    <source>
        <dbReference type="EMBL" id="KAL0577348.1"/>
    </source>
</evidence>
<proteinExistence type="predicted"/>
<feature type="compositionally biased region" description="Low complexity" evidence="1">
    <location>
        <begin position="138"/>
        <end position="176"/>
    </location>
</feature>
<feature type="region of interest" description="Disordered" evidence="1">
    <location>
        <begin position="113"/>
        <end position="210"/>
    </location>
</feature>
<evidence type="ECO:0000256" key="1">
    <source>
        <dbReference type="SAM" id="MobiDB-lite"/>
    </source>
</evidence>
<feature type="compositionally biased region" description="Polar residues" evidence="1">
    <location>
        <begin position="118"/>
        <end position="133"/>
    </location>
</feature>
<organism evidence="2 3">
    <name type="scientific">Marasmius crinis-equi</name>
    <dbReference type="NCBI Taxonomy" id="585013"/>
    <lineage>
        <taxon>Eukaryota</taxon>
        <taxon>Fungi</taxon>
        <taxon>Dikarya</taxon>
        <taxon>Basidiomycota</taxon>
        <taxon>Agaricomycotina</taxon>
        <taxon>Agaricomycetes</taxon>
        <taxon>Agaricomycetidae</taxon>
        <taxon>Agaricales</taxon>
        <taxon>Marasmiineae</taxon>
        <taxon>Marasmiaceae</taxon>
        <taxon>Marasmius</taxon>
    </lineage>
</organism>
<feature type="compositionally biased region" description="Low complexity" evidence="1">
    <location>
        <begin position="283"/>
        <end position="319"/>
    </location>
</feature>
<evidence type="ECO:0000313" key="3">
    <source>
        <dbReference type="Proteomes" id="UP001465976"/>
    </source>
</evidence>
<dbReference type="EMBL" id="JBAHYK010000162">
    <property type="protein sequence ID" value="KAL0577348.1"/>
    <property type="molecule type" value="Genomic_DNA"/>
</dbReference>
<feature type="region of interest" description="Disordered" evidence="1">
    <location>
        <begin position="228"/>
        <end position="336"/>
    </location>
</feature>
<protein>
    <submittedName>
        <fullName evidence="2">Uncharacterized protein</fullName>
    </submittedName>
</protein>
<feature type="region of interest" description="Disordered" evidence="1">
    <location>
        <begin position="44"/>
        <end position="64"/>
    </location>
</feature>
<sequence>MTAHPPPAISQLFLSPSAESLQPATPLSTMFKFTPPKSYTLARRGRRRLNPSRQTKSHLRESMSRSIRIAHETEGMRKEGAADAIWRRRSMKIRSLYTDDANVFSPLLTARRSPSVAPLNTPNSSLTPTNASRGGSGSKTTSPNPSPTASSSTGYDSSPGSSVENGEVEAEAVVVGDHPVLEEREPEEGSVLPRSIMQKEKEGETIVVVPPPPSIAKAAEIALAEVEVEAKASKEPPPSLLREDDEWINIRVTNGRGHSKAASEPTTGSVKETISKKSPPRIPSFTHSSSSSTFSPPTQQRTSPTISSSPFKSALYSSSPSPPKPRRRTSLRSSAGAFLDMLKSVSSITP</sequence>
<keyword evidence="3" id="KW-1185">Reference proteome</keyword>
<dbReference type="Proteomes" id="UP001465976">
    <property type="component" value="Unassembled WGS sequence"/>
</dbReference>
<comment type="caution">
    <text evidence="2">The sequence shown here is derived from an EMBL/GenBank/DDBJ whole genome shotgun (WGS) entry which is preliminary data.</text>
</comment>
<gene>
    <name evidence="2" type="ORF">V5O48_004631</name>
</gene>
<name>A0ABR3FQ97_9AGAR</name>
<reference evidence="2 3" key="1">
    <citation type="submission" date="2024-02" db="EMBL/GenBank/DDBJ databases">
        <title>A draft genome for the cacao thread blight pathogen Marasmius crinis-equi.</title>
        <authorList>
            <person name="Cohen S.P."/>
            <person name="Baruah I.K."/>
            <person name="Amoako-Attah I."/>
            <person name="Bukari Y."/>
            <person name="Meinhardt L.W."/>
            <person name="Bailey B.A."/>
        </authorList>
    </citation>
    <scope>NUCLEOTIDE SEQUENCE [LARGE SCALE GENOMIC DNA]</scope>
    <source>
        <strain evidence="2 3">GH-76</strain>
    </source>
</reference>